<proteinExistence type="predicted"/>
<evidence type="ECO:0000256" key="1">
    <source>
        <dbReference type="ARBA" id="ARBA00001968"/>
    </source>
</evidence>
<comment type="cofactor">
    <cofactor evidence="1">
        <name>a divalent metal cation</name>
        <dbReference type="ChEBI" id="CHEBI:60240"/>
    </cofactor>
</comment>
<evidence type="ECO:0000313" key="5">
    <source>
        <dbReference type="Proteomes" id="UP001162156"/>
    </source>
</evidence>
<dbReference type="Proteomes" id="UP001162156">
    <property type="component" value="Unassembled WGS sequence"/>
</dbReference>
<evidence type="ECO:0000313" key="4">
    <source>
        <dbReference type="EMBL" id="KAJ8936307.1"/>
    </source>
</evidence>
<dbReference type="EMBL" id="JANEYF010003433">
    <property type="protein sequence ID" value="KAJ8936307.1"/>
    <property type="molecule type" value="Genomic_DNA"/>
</dbReference>
<evidence type="ECO:0000256" key="2">
    <source>
        <dbReference type="ARBA" id="ARBA00022723"/>
    </source>
</evidence>
<dbReference type="GO" id="GO:0046872">
    <property type="term" value="F:metal ion binding"/>
    <property type="evidence" value="ECO:0007669"/>
    <property type="project" value="UniProtKB-KW"/>
</dbReference>
<evidence type="ECO:0000259" key="3">
    <source>
        <dbReference type="Pfam" id="PF13359"/>
    </source>
</evidence>
<name>A0AAV8XCB8_9CUCU</name>
<sequence>MALRFFATGSYQRSIGENLNLSIIQTAVHRCLHEITELKFPQDRNANNQNFMDRFNFPGILGCIDCTHIAILKPHQKEHNFLNRKGYHSLNVQIICDTEMKIVNINANFPSASHDSFIWRQSQVRNLTMVK</sequence>
<dbReference type="InterPro" id="IPR027806">
    <property type="entry name" value="HARBI1_dom"/>
</dbReference>
<keyword evidence="5" id="KW-1185">Reference proteome</keyword>
<comment type="caution">
    <text evidence="4">The sequence shown here is derived from an EMBL/GenBank/DDBJ whole genome shotgun (WGS) entry which is preliminary data.</text>
</comment>
<organism evidence="4 5">
    <name type="scientific">Rhamnusium bicolor</name>
    <dbReference type="NCBI Taxonomy" id="1586634"/>
    <lineage>
        <taxon>Eukaryota</taxon>
        <taxon>Metazoa</taxon>
        <taxon>Ecdysozoa</taxon>
        <taxon>Arthropoda</taxon>
        <taxon>Hexapoda</taxon>
        <taxon>Insecta</taxon>
        <taxon>Pterygota</taxon>
        <taxon>Neoptera</taxon>
        <taxon>Endopterygota</taxon>
        <taxon>Coleoptera</taxon>
        <taxon>Polyphaga</taxon>
        <taxon>Cucujiformia</taxon>
        <taxon>Chrysomeloidea</taxon>
        <taxon>Cerambycidae</taxon>
        <taxon>Lepturinae</taxon>
        <taxon>Rhagiini</taxon>
        <taxon>Rhamnusium</taxon>
    </lineage>
</organism>
<accession>A0AAV8XCB8</accession>
<feature type="domain" description="DDE Tnp4" evidence="3">
    <location>
        <begin position="64"/>
        <end position="126"/>
    </location>
</feature>
<gene>
    <name evidence="4" type="ORF">NQ314_012423</name>
</gene>
<dbReference type="AlphaFoldDB" id="A0AAV8XCB8"/>
<reference evidence="4" key="1">
    <citation type="journal article" date="2023" name="Insect Mol. Biol.">
        <title>Genome sequencing provides insights into the evolution of gene families encoding plant cell wall-degrading enzymes in longhorned beetles.</title>
        <authorList>
            <person name="Shin N.R."/>
            <person name="Okamura Y."/>
            <person name="Kirsch R."/>
            <person name="Pauchet Y."/>
        </authorList>
    </citation>
    <scope>NUCLEOTIDE SEQUENCE</scope>
    <source>
        <strain evidence="4">RBIC_L_NR</strain>
    </source>
</reference>
<protein>
    <recommendedName>
        <fullName evidence="3">DDE Tnp4 domain-containing protein</fullName>
    </recommendedName>
</protein>
<dbReference type="Pfam" id="PF13359">
    <property type="entry name" value="DDE_Tnp_4"/>
    <property type="match status" value="1"/>
</dbReference>
<keyword evidence="2" id="KW-0479">Metal-binding</keyword>